<dbReference type="SMART" id="SM00980">
    <property type="entry name" value="THAP"/>
    <property type="match status" value="1"/>
</dbReference>
<organism evidence="7 8">
    <name type="scientific">Zophobas morio</name>
    <dbReference type="NCBI Taxonomy" id="2755281"/>
    <lineage>
        <taxon>Eukaryota</taxon>
        <taxon>Metazoa</taxon>
        <taxon>Ecdysozoa</taxon>
        <taxon>Arthropoda</taxon>
        <taxon>Hexapoda</taxon>
        <taxon>Insecta</taxon>
        <taxon>Pterygota</taxon>
        <taxon>Neoptera</taxon>
        <taxon>Endopterygota</taxon>
        <taxon>Coleoptera</taxon>
        <taxon>Polyphaga</taxon>
        <taxon>Cucujiformia</taxon>
        <taxon>Tenebrionidae</taxon>
        <taxon>Zophobas</taxon>
    </lineage>
</organism>
<evidence type="ECO:0000256" key="1">
    <source>
        <dbReference type="ARBA" id="ARBA00022723"/>
    </source>
</evidence>
<dbReference type="AlphaFoldDB" id="A0AA38IP26"/>
<dbReference type="InterPro" id="IPR026516">
    <property type="entry name" value="THAP1/10"/>
</dbReference>
<dbReference type="Gene3D" id="6.20.210.20">
    <property type="entry name" value="THAP domain"/>
    <property type="match status" value="1"/>
</dbReference>
<dbReference type="GO" id="GO:0043565">
    <property type="term" value="F:sequence-specific DNA binding"/>
    <property type="evidence" value="ECO:0007669"/>
    <property type="project" value="InterPro"/>
</dbReference>
<protein>
    <recommendedName>
        <fullName evidence="6">THAP-type domain-containing protein</fullName>
    </recommendedName>
</protein>
<dbReference type="SUPFAM" id="SSF57716">
    <property type="entry name" value="Glucocorticoid receptor-like (DNA-binding domain)"/>
    <property type="match status" value="1"/>
</dbReference>
<dbReference type="EMBL" id="JALNTZ010000002">
    <property type="protein sequence ID" value="KAJ3661528.1"/>
    <property type="molecule type" value="Genomic_DNA"/>
</dbReference>
<evidence type="ECO:0000313" key="7">
    <source>
        <dbReference type="EMBL" id="KAJ3661528.1"/>
    </source>
</evidence>
<dbReference type="InterPro" id="IPR006612">
    <property type="entry name" value="THAP_Znf"/>
</dbReference>
<accession>A0AA38IP26</accession>
<feature type="domain" description="THAP-type" evidence="6">
    <location>
        <begin position="1"/>
        <end position="99"/>
    </location>
</feature>
<keyword evidence="3" id="KW-0862">Zinc</keyword>
<dbReference type="GO" id="GO:0008270">
    <property type="term" value="F:zinc ion binding"/>
    <property type="evidence" value="ECO:0007669"/>
    <property type="project" value="UniProtKB-KW"/>
</dbReference>
<keyword evidence="1" id="KW-0479">Metal-binding</keyword>
<sequence length="154" mass="17819">MPRKCCVPGCNSNYDSEIKKGGPVVSAFRFPKDEERKKLWLLAIPRKDFSPTANSVVCMKHFSEDDIIRYDLYKTKDGTTQQLLLRCPKLKEDALPRIFPNLPKYLTKEKSVVRNDPQERKKKVFNRTAAAIDNFLKADIIQSFENVKNDCFES</sequence>
<proteinExistence type="predicted"/>
<dbReference type="Proteomes" id="UP001168821">
    <property type="component" value="Unassembled WGS sequence"/>
</dbReference>
<evidence type="ECO:0000256" key="4">
    <source>
        <dbReference type="ARBA" id="ARBA00023125"/>
    </source>
</evidence>
<evidence type="ECO:0000256" key="2">
    <source>
        <dbReference type="ARBA" id="ARBA00022771"/>
    </source>
</evidence>
<keyword evidence="4 5" id="KW-0238">DNA-binding</keyword>
<dbReference type="PROSITE" id="PS50950">
    <property type="entry name" value="ZF_THAP"/>
    <property type="match status" value="1"/>
</dbReference>
<dbReference type="InterPro" id="IPR038441">
    <property type="entry name" value="THAP_Znf_sf"/>
</dbReference>
<dbReference type="Pfam" id="PF05485">
    <property type="entry name" value="THAP"/>
    <property type="match status" value="1"/>
</dbReference>
<gene>
    <name evidence="7" type="ORF">Zmor_005921</name>
</gene>
<evidence type="ECO:0000256" key="3">
    <source>
        <dbReference type="ARBA" id="ARBA00022833"/>
    </source>
</evidence>
<reference evidence="7" key="1">
    <citation type="journal article" date="2023" name="G3 (Bethesda)">
        <title>Whole genome assemblies of Zophobas morio and Tenebrio molitor.</title>
        <authorList>
            <person name="Kaur S."/>
            <person name="Stinson S.A."/>
            <person name="diCenzo G.C."/>
        </authorList>
    </citation>
    <scope>NUCLEOTIDE SEQUENCE</scope>
    <source>
        <strain evidence="7">QUZm001</strain>
    </source>
</reference>
<dbReference type="PANTHER" id="PTHR46600">
    <property type="entry name" value="THAP DOMAIN-CONTAINING"/>
    <property type="match status" value="1"/>
</dbReference>
<evidence type="ECO:0000313" key="8">
    <source>
        <dbReference type="Proteomes" id="UP001168821"/>
    </source>
</evidence>
<comment type="caution">
    <text evidence="7">The sequence shown here is derived from an EMBL/GenBank/DDBJ whole genome shotgun (WGS) entry which is preliminary data.</text>
</comment>
<name>A0AA38IP26_9CUCU</name>
<evidence type="ECO:0000256" key="5">
    <source>
        <dbReference type="PROSITE-ProRule" id="PRU00309"/>
    </source>
</evidence>
<keyword evidence="2 5" id="KW-0863">Zinc-finger</keyword>
<keyword evidence="8" id="KW-1185">Reference proteome</keyword>
<dbReference type="PANTHER" id="PTHR46600:SF11">
    <property type="entry name" value="THAP DOMAIN-CONTAINING PROTEIN 10"/>
    <property type="match status" value="1"/>
</dbReference>
<evidence type="ECO:0000259" key="6">
    <source>
        <dbReference type="PROSITE" id="PS50950"/>
    </source>
</evidence>